<evidence type="ECO:0000256" key="6">
    <source>
        <dbReference type="ARBA" id="ARBA00022801"/>
    </source>
</evidence>
<keyword evidence="5" id="KW-0134">Cell wall</keyword>
<evidence type="ECO:0000256" key="9">
    <source>
        <dbReference type="ARBA" id="ARBA00047928"/>
    </source>
</evidence>
<evidence type="ECO:0000256" key="5">
    <source>
        <dbReference type="ARBA" id="ARBA00022512"/>
    </source>
</evidence>
<dbReference type="SUPFAM" id="SSF51126">
    <property type="entry name" value="Pectin lyase-like"/>
    <property type="match status" value="1"/>
</dbReference>
<dbReference type="GO" id="GO:0030599">
    <property type="term" value="F:pectinesterase activity"/>
    <property type="evidence" value="ECO:0007669"/>
    <property type="project" value="UniProtKB-EC"/>
</dbReference>
<comment type="catalytic activity">
    <reaction evidence="9">
        <text>[(1-&gt;4)-alpha-D-galacturonosyl methyl ester](n) + n H2O = [(1-&gt;4)-alpha-D-galacturonosyl](n) + n methanol + n H(+)</text>
        <dbReference type="Rhea" id="RHEA:22380"/>
        <dbReference type="Rhea" id="RHEA-COMP:14570"/>
        <dbReference type="Rhea" id="RHEA-COMP:14573"/>
        <dbReference type="ChEBI" id="CHEBI:15377"/>
        <dbReference type="ChEBI" id="CHEBI:15378"/>
        <dbReference type="ChEBI" id="CHEBI:17790"/>
        <dbReference type="ChEBI" id="CHEBI:140522"/>
        <dbReference type="ChEBI" id="CHEBI:140523"/>
        <dbReference type="EC" id="3.1.1.11"/>
    </reaction>
</comment>
<dbReference type="GO" id="GO:0042545">
    <property type="term" value="P:cell wall modification"/>
    <property type="evidence" value="ECO:0007669"/>
    <property type="project" value="InterPro"/>
</dbReference>
<dbReference type="Proteomes" id="UP000315295">
    <property type="component" value="Unassembled WGS sequence"/>
</dbReference>
<organism evidence="13 14">
    <name type="scientific">Malus baccata</name>
    <name type="common">Siberian crab apple</name>
    <name type="synonym">Pyrus baccata</name>
    <dbReference type="NCBI Taxonomy" id="106549"/>
    <lineage>
        <taxon>Eukaryota</taxon>
        <taxon>Viridiplantae</taxon>
        <taxon>Streptophyta</taxon>
        <taxon>Embryophyta</taxon>
        <taxon>Tracheophyta</taxon>
        <taxon>Spermatophyta</taxon>
        <taxon>Magnoliopsida</taxon>
        <taxon>eudicotyledons</taxon>
        <taxon>Gunneridae</taxon>
        <taxon>Pentapetalae</taxon>
        <taxon>rosids</taxon>
        <taxon>fabids</taxon>
        <taxon>Rosales</taxon>
        <taxon>Rosaceae</taxon>
        <taxon>Amygdaloideae</taxon>
        <taxon>Maleae</taxon>
        <taxon>Malus</taxon>
    </lineage>
</organism>
<dbReference type="Pfam" id="PF01095">
    <property type="entry name" value="Pectinesterase"/>
    <property type="match status" value="1"/>
</dbReference>
<feature type="domain" description="Pectinesterase catalytic" evidence="12">
    <location>
        <begin position="40"/>
        <end position="325"/>
    </location>
</feature>
<keyword evidence="14" id="KW-1185">Reference proteome</keyword>
<protein>
    <recommendedName>
        <fullName evidence="4">pectinesterase</fullName>
        <ecNumber evidence="4">3.1.1.11</ecNumber>
    </recommendedName>
</protein>
<comment type="caution">
    <text evidence="13">The sequence shown here is derived from an EMBL/GenBank/DDBJ whole genome shotgun (WGS) entry which is preliminary data.</text>
</comment>
<dbReference type="UniPathway" id="UPA00545">
    <property type="reaction ID" value="UER00823"/>
</dbReference>
<keyword evidence="7" id="KW-0063">Aspartyl esterase</keyword>
<evidence type="ECO:0000256" key="11">
    <source>
        <dbReference type="SAM" id="SignalP"/>
    </source>
</evidence>
<dbReference type="GO" id="GO:0045490">
    <property type="term" value="P:pectin catabolic process"/>
    <property type="evidence" value="ECO:0007669"/>
    <property type="project" value="UniProtKB-UniPathway"/>
</dbReference>
<evidence type="ECO:0000256" key="7">
    <source>
        <dbReference type="ARBA" id="ARBA00023085"/>
    </source>
</evidence>
<evidence type="ECO:0000256" key="4">
    <source>
        <dbReference type="ARBA" id="ARBA00013229"/>
    </source>
</evidence>
<feature type="chain" id="PRO_5022234544" description="pectinesterase" evidence="11">
    <location>
        <begin position="24"/>
        <end position="334"/>
    </location>
</feature>
<comment type="function">
    <text evidence="10">Acts in the modification of cell walls via demethylesterification of cell wall pectin.</text>
</comment>
<evidence type="ECO:0000256" key="8">
    <source>
        <dbReference type="ARBA" id="ARBA00023180"/>
    </source>
</evidence>
<dbReference type="InterPro" id="IPR000070">
    <property type="entry name" value="Pectinesterase_cat"/>
</dbReference>
<name>A0A540MXN3_MALBA</name>
<keyword evidence="6" id="KW-0378">Hydrolase</keyword>
<dbReference type="FunFam" id="2.160.20.10:FF:000013">
    <property type="entry name" value="Pectinesterase"/>
    <property type="match status" value="1"/>
</dbReference>
<dbReference type="InterPro" id="IPR011050">
    <property type="entry name" value="Pectin_lyase_fold/virulence"/>
</dbReference>
<evidence type="ECO:0000313" key="14">
    <source>
        <dbReference type="Proteomes" id="UP000315295"/>
    </source>
</evidence>
<dbReference type="InterPro" id="IPR012334">
    <property type="entry name" value="Pectin_lyas_fold"/>
</dbReference>
<dbReference type="EC" id="3.1.1.11" evidence="4"/>
<dbReference type="STRING" id="106549.A0A540MXN3"/>
<evidence type="ECO:0000256" key="2">
    <source>
        <dbReference type="ARBA" id="ARBA00005184"/>
    </source>
</evidence>
<evidence type="ECO:0000313" key="13">
    <source>
        <dbReference type="EMBL" id="TQE03529.1"/>
    </source>
</evidence>
<comment type="subcellular location">
    <subcellularLocation>
        <location evidence="1">Secreted</location>
        <location evidence="1">Cell wall</location>
    </subcellularLocation>
</comment>
<reference evidence="13 14" key="1">
    <citation type="journal article" date="2019" name="G3 (Bethesda)">
        <title>Sequencing of a Wild Apple (Malus baccata) Genome Unravels the Differences Between Cultivated and Wild Apple Species Regarding Disease Resistance and Cold Tolerance.</title>
        <authorList>
            <person name="Chen X."/>
        </authorList>
    </citation>
    <scope>NUCLEOTIDE SEQUENCE [LARGE SCALE GENOMIC DNA]</scope>
    <source>
        <strain evidence="14">cv. Shandingzi</strain>
        <tissue evidence="13">Leaves</tissue>
    </source>
</reference>
<dbReference type="EMBL" id="VIEB01000153">
    <property type="protein sequence ID" value="TQE03529.1"/>
    <property type="molecule type" value="Genomic_DNA"/>
</dbReference>
<dbReference type="PANTHER" id="PTHR31321:SF76">
    <property type="entry name" value="PECTINESTERASE 10-RELATED"/>
    <property type="match status" value="1"/>
</dbReference>
<dbReference type="AlphaFoldDB" id="A0A540MXN3"/>
<proteinExistence type="inferred from homology"/>
<dbReference type="PANTHER" id="PTHR31321">
    <property type="entry name" value="ACYL-COA THIOESTER HYDROLASE YBHC-RELATED"/>
    <property type="match status" value="1"/>
</dbReference>
<keyword evidence="11" id="KW-0732">Signal</keyword>
<keyword evidence="8" id="KW-0325">Glycoprotein</keyword>
<accession>A0A540MXN3</accession>
<feature type="signal peptide" evidence="11">
    <location>
        <begin position="1"/>
        <end position="23"/>
    </location>
</feature>
<dbReference type="Gene3D" id="2.160.20.10">
    <property type="entry name" value="Single-stranded right-handed beta-helix, Pectin lyase-like"/>
    <property type="match status" value="1"/>
</dbReference>
<evidence type="ECO:0000256" key="1">
    <source>
        <dbReference type="ARBA" id="ARBA00004191"/>
    </source>
</evidence>
<evidence type="ECO:0000256" key="3">
    <source>
        <dbReference type="ARBA" id="ARBA00008891"/>
    </source>
</evidence>
<evidence type="ECO:0000259" key="12">
    <source>
        <dbReference type="Pfam" id="PF01095"/>
    </source>
</evidence>
<sequence>MSSFFQCVALLLVGLGLFGEADAQLYRVYGNKKIAYYTTTVDKSGRGDFTSIQSAINAVPKNNRHWVSIKIKAGTYREKVTIPSDKPYIILKGENRRQTQIVWGDHDSLAQSPTFASFADNIIARSITFVNSYNNPVNSNPQMPAVAAMVSGDKLKFYRCGFFGLQDTLWDVSGRHYYKLCTIQGAVDFILGSGQSIFEKCSISVLGEALGRGVAGFITAQGRDNPKDPNGFVFKDCKVTGTGSTFLGRPWRGYSRVIFYNSNFSNVVVPEGWAPWNMVGHEEQLTYAEQECYGPGANTSKRVSWEKKLSSDTVQQFASLEFINADGWLSDQPF</sequence>
<keyword evidence="5" id="KW-0964">Secreted</keyword>
<comment type="pathway">
    <text evidence="2">Glycan metabolism; pectin degradation; 2-dehydro-3-deoxy-D-gluconate from pectin: step 1/5.</text>
</comment>
<gene>
    <name evidence="13" type="ORF">C1H46_010844</name>
</gene>
<evidence type="ECO:0000256" key="10">
    <source>
        <dbReference type="ARBA" id="ARBA00057335"/>
    </source>
</evidence>
<comment type="similarity">
    <text evidence="3">Belongs to the pectinesterase family.</text>
</comment>